<evidence type="ECO:0000256" key="6">
    <source>
        <dbReference type="ARBA" id="ARBA00022857"/>
    </source>
</evidence>
<dbReference type="GO" id="GO:0009055">
    <property type="term" value="F:electron transfer activity"/>
    <property type="evidence" value="ECO:0007669"/>
    <property type="project" value="EnsemblFungi"/>
</dbReference>
<dbReference type="InterPro" id="IPR001094">
    <property type="entry name" value="Flavdoxin-like"/>
</dbReference>
<keyword evidence="14" id="KW-0443">Lipid metabolism</keyword>
<dbReference type="GO" id="GO:0005886">
    <property type="term" value="C:plasma membrane"/>
    <property type="evidence" value="ECO:0007669"/>
    <property type="project" value="UniProtKB-SubCell"/>
</dbReference>
<feature type="binding site" evidence="14">
    <location>
        <begin position="171"/>
        <end position="180"/>
    </location>
    <ligand>
        <name>FMN</name>
        <dbReference type="ChEBI" id="CHEBI:58210"/>
    </ligand>
</feature>
<dbReference type="InterPro" id="IPR017927">
    <property type="entry name" value="FAD-bd_FR_type"/>
</dbReference>
<dbReference type="InterPro" id="IPR023208">
    <property type="entry name" value="P450R"/>
</dbReference>
<comment type="function">
    <text evidence="14">This enzyme is required for electron transfer from NADP to cytochrome P450 in microsomes. It can also provide electron transfer to heme oxygenase and cytochrome B5. Involved in ergosterol biosynthesis.</text>
</comment>
<keyword evidence="8" id="KW-1133">Transmembrane helix</keyword>
<keyword evidence="4 14" id="KW-0256">Endoplasmic reticulum</keyword>
<dbReference type="EMBL" id="KV454475">
    <property type="protein sequence ID" value="ODV64086.1"/>
    <property type="molecule type" value="Genomic_DNA"/>
</dbReference>
<evidence type="ECO:0000256" key="4">
    <source>
        <dbReference type="ARBA" id="ARBA00022824"/>
    </source>
</evidence>
<comment type="cofactor">
    <cofactor evidence="14">
        <name>FAD</name>
        <dbReference type="ChEBI" id="CHEBI:57692"/>
    </cofactor>
    <text evidence="14">Binds 1 FAD per monomer.</text>
</comment>
<dbReference type="Pfam" id="PF00667">
    <property type="entry name" value="FAD_binding_1"/>
    <property type="match status" value="1"/>
</dbReference>
<dbReference type="PANTHER" id="PTHR19384:SF17">
    <property type="entry name" value="NADPH--CYTOCHROME P450 REDUCTASE"/>
    <property type="match status" value="1"/>
</dbReference>
<dbReference type="InterPro" id="IPR023173">
    <property type="entry name" value="NADPH_Cyt_P450_Rdtase_alpha"/>
</dbReference>
<evidence type="ECO:0000256" key="15">
    <source>
        <dbReference type="PIRNR" id="PIRNR000208"/>
    </source>
</evidence>
<dbReference type="GeneID" id="30963732"/>
<keyword evidence="6 14" id="KW-0521">NADP</keyword>
<dbReference type="FunFam" id="3.40.50.360:FF:000036">
    <property type="entry name" value="NADPH--cytochrome P450 reductase"/>
    <property type="match status" value="1"/>
</dbReference>
<comment type="cofactor">
    <cofactor evidence="14">
        <name>FMN</name>
        <dbReference type="ChEBI" id="CHEBI:58210"/>
    </cofactor>
    <text evidence="14">Binds 1 FMN per monomer.</text>
</comment>
<feature type="binding site" evidence="14">
    <location>
        <begin position="632"/>
        <end position="636"/>
    </location>
    <ligand>
        <name>NADP(+)</name>
        <dbReference type="ChEBI" id="CHEBI:58349"/>
    </ligand>
</feature>
<comment type="similarity">
    <text evidence="14 15">In the C-terminal section; belongs to the flavoprotein pyridine nucleotide cytochrome reductase family.</text>
</comment>
<dbReference type="InParanoid" id="A0A1D2VR49"/>
<feature type="domain" description="FAD-binding FR-type" evidence="17">
    <location>
        <begin position="284"/>
        <end position="535"/>
    </location>
</feature>
<feature type="binding site" evidence="14">
    <location>
        <position position="706"/>
    </location>
    <ligand>
        <name>FAD</name>
        <dbReference type="ChEBI" id="CHEBI:57692"/>
    </ligand>
</feature>
<evidence type="ECO:0000259" key="17">
    <source>
        <dbReference type="PROSITE" id="PS51384"/>
    </source>
</evidence>
<comment type="caution">
    <text evidence="14">Lacks conserved residue(s) required for the propagation of feature annotation.</text>
</comment>
<evidence type="ECO:0000256" key="3">
    <source>
        <dbReference type="ARBA" id="ARBA00022692"/>
    </source>
</evidence>
<feature type="domain" description="Flavodoxin-like" evidence="16">
    <location>
        <begin position="66"/>
        <end position="223"/>
    </location>
</feature>
<evidence type="ECO:0000256" key="5">
    <source>
        <dbReference type="ARBA" id="ARBA00022827"/>
    </source>
</evidence>
<protein>
    <recommendedName>
        <fullName evidence="14 15">NADPH--cytochrome P450 reductase</fullName>
        <shortName evidence="14">CPR</shortName>
        <shortName evidence="14">P450R</shortName>
        <ecNumber evidence="14 15">1.6.2.4</ecNumber>
    </recommendedName>
</protein>
<dbReference type="GO" id="GO:0010181">
    <property type="term" value="F:FMN binding"/>
    <property type="evidence" value="ECO:0007669"/>
    <property type="project" value="UniProtKB-UniRule"/>
</dbReference>
<dbReference type="GO" id="GO:0003959">
    <property type="term" value="F:NADPH dehydrogenase activity"/>
    <property type="evidence" value="ECO:0007669"/>
    <property type="project" value="EnsemblFungi"/>
</dbReference>
<dbReference type="InterPro" id="IPR001709">
    <property type="entry name" value="Flavoprot_Pyr_Nucl_cyt_Rdtase"/>
</dbReference>
<dbReference type="Pfam" id="PF00258">
    <property type="entry name" value="Flavodoxin_1"/>
    <property type="match status" value="1"/>
</dbReference>
<evidence type="ECO:0000256" key="1">
    <source>
        <dbReference type="ARBA" id="ARBA00022630"/>
    </source>
</evidence>
<feature type="binding site" evidence="14">
    <location>
        <position position="668"/>
    </location>
    <ligand>
        <name>NADP(+)</name>
        <dbReference type="ChEBI" id="CHEBI:58349"/>
    </ligand>
</feature>
<feature type="binding site" evidence="14">
    <location>
        <begin position="123"/>
        <end position="126"/>
    </location>
    <ligand>
        <name>FMN</name>
        <dbReference type="ChEBI" id="CHEBI:58210"/>
    </ligand>
</feature>
<keyword evidence="13 14" id="KW-0753">Steroid metabolism</keyword>
<evidence type="ECO:0000256" key="12">
    <source>
        <dbReference type="ARBA" id="ARBA00023166"/>
    </source>
</evidence>
<dbReference type="PROSITE" id="PS50902">
    <property type="entry name" value="FLAVODOXIN_LIKE"/>
    <property type="match status" value="1"/>
</dbReference>
<comment type="catalytic activity">
    <reaction evidence="14 15">
        <text>2 oxidized [cytochrome P450] + NADPH = 2 reduced [cytochrome P450] + NADP(+) + H(+)</text>
        <dbReference type="Rhea" id="RHEA:24040"/>
        <dbReference type="Rhea" id="RHEA-COMP:14627"/>
        <dbReference type="Rhea" id="RHEA-COMP:14628"/>
        <dbReference type="ChEBI" id="CHEBI:15378"/>
        <dbReference type="ChEBI" id="CHEBI:55376"/>
        <dbReference type="ChEBI" id="CHEBI:57783"/>
        <dbReference type="ChEBI" id="CHEBI:58349"/>
        <dbReference type="ChEBI" id="CHEBI:60344"/>
        <dbReference type="EC" id="1.6.2.4"/>
    </reaction>
</comment>
<name>A0A1D2VR49_9ASCO</name>
<dbReference type="GO" id="GO:0005829">
    <property type="term" value="C:cytosol"/>
    <property type="evidence" value="ECO:0007669"/>
    <property type="project" value="TreeGrafter"/>
</dbReference>
<dbReference type="GO" id="GO:0050661">
    <property type="term" value="F:NADP binding"/>
    <property type="evidence" value="ECO:0007669"/>
    <property type="project" value="UniProtKB-UniRule"/>
</dbReference>
<dbReference type="Gene3D" id="2.40.30.10">
    <property type="entry name" value="Translation factors"/>
    <property type="match status" value="1"/>
</dbReference>
<dbReference type="SUPFAM" id="SSF52218">
    <property type="entry name" value="Flavoproteins"/>
    <property type="match status" value="1"/>
</dbReference>
<dbReference type="GO" id="GO:0005789">
    <property type="term" value="C:endoplasmic reticulum membrane"/>
    <property type="evidence" value="ECO:0007669"/>
    <property type="project" value="UniProtKB-SubCell"/>
</dbReference>
<feature type="binding site" evidence="14">
    <location>
        <begin position="494"/>
        <end position="497"/>
    </location>
    <ligand>
        <name>FAD</name>
        <dbReference type="ChEBI" id="CHEBI:57692"/>
    </ligand>
</feature>
<keyword evidence="19" id="KW-1185">Reference proteome</keyword>
<dbReference type="RefSeq" id="XP_020050393.1">
    <property type="nucleotide sequence ID" value="XM_020190096.1"/>
</dbReference>
<evidence type="ECO:0000256" key="13">
    <source>
        <dbReference type="ARBA" id="ARBA00023221"/>
    </source>
</evidence>
<feature type="binding site" evidence="14">
    <location>
        <begin position="479"/>
        <end position="481"/>
    </location>
    <ligand>
        <name>FAD</name>
        <dbReference type="ChEBI" id="CHEBI:57692"/>
    </ligand>
</feature>
<keyword evidence="9 14" id="KW-0560">Oxidoreductase</keyword>
<dbReference type="GO" id="GO:0050660">
    <property type="term" value="F:flavin adenine dinucleotide binding"/>
    <property type="evidence" value="ECO:0007669"/>
    <property type="project" value="UniProtKB-UniRule"/>
</dbReference>
<organism evidence="18 19">
    <name type="scientific">Ascoidea rubescens DSM 1968</name>
    <dbReference type="NCBI Taxonomy" id="1344418"/>
    <lineage>
        <taxon>Eukaryota</taxon>
        <taxon>Fungi</taxon>
        <taxon>Dikarya</taxon>
        <taxon>Ascomycota</taxon>
        <taxon>Saccharomycotina</taxon>
        <taxon>Saccharomycetes</taxon>
        <taxon>Ascoideaceae</taxon>
        <taxon>Ascoidea</taxon>
    </lineage>
</organism>
<proteinExistence type="inferred from homology"/>
<dbReference type="GO" id="GO:0006696">
    <property type="term" value="P:ergosterol biosynthetic process"/>
    <property type="evidence" value="ECO:0007669"/>
    <property type="project" value="UniProtKB-UniRule"/>
</dbReference>
<dbReference type="EC" id="1.6.2.4" evidence="14 15"/>
<keyword evidence="3" id="KW-0812">Transmembrane</keyword>
<dbReference type="Pfam" id="PF00175">
    <property type="entry name" value="NAD_binding_1"/>
    <property type="match status" value="1"/>
</dbReference>
<dbReference type="InterPro" id="IPR008254">
    <property type="entry name" value="Flavodoxin/NO_synth"/>
</dbReference>
<dbReference type="OrthoDB" id="1856718at2759"/>
<gene>
    <name evidence="18" type="ORF">ASCRUDRAFT_29163</name>
</gene>
<keyword evidence="14" id="KW-1003">Cell membrane</keyword>
<comment type="similarity">
    <text evidence="14">Belongs to the NADPH--cytochrome P450 reductase family.</text>
</comment>
<dbReference type="PANTHER" id="PTHR19384">
    <property type="entry name" value="NITRIC OXIDE SYNTHASE-RELATED"/>
    <property type="match status" value="1"/>
</dbReference>
<dbReference type="PROSITE" id="PS51384">
    <property type="entry name" value="FAD_FR"/>
    <property type="match status" value="1"/>
</dbReference>
<feature type="binding site" evidence="14">
    <location>
        <begin position="625"/>
        <end position="626"/>
    </location>
    <ligand>
        <name>NADP(+)</name>
        <dbReference type="ChEBI" id="CHEBI:58349"/>
    </ligand>
</feature>
<accession>A0A1D2VR49</accession>
<feature type="binding site" evidence="14">
    <location>
        <position position="206"/>
    </location>
    <ligand>
        <name>FMN</name>
        <dbReference type="ChEBI" id="CHEBI:58210"/>
    </ligand>
</feature>
<evidence type="ECO:0000256" key="7">
    <source>
        <dbReference type="ARBA" id="ARBA00022955"/>
    </source>
</evidence>
<dbReference type="InterPro" id="IPR017938">
    <property type="entry name" value="Riboflavin_synthase-like_b-brl"/>
</dbReference>
<keyword evidence="14" id="KW-1000">Mitochondrion outer membrane</keyword>
<evidence type="ECO:0000256" key="2">
    <source>
        <dbReference type="ARBA" id="ARBA00022643"/>
    </source>
</evidence>
<keyword evidence="14" id="KW-0444">Lipid biosynthesis</keyword>
<evidence type="ECO:0000256" key="11">
    <source>
        <dbReference type="ARBA" id="ARBA00023136"/>
    </source>
</evidence>
<dbReference type="Proteomes" id="UP000095038">
    <property type="component" value="Unassembled WGS sequence"/>
</dbReference>
<comment type="subcellular location">
    <subcellularLocation>
        <location evidence="14">Endoplasmic reticulum membrane</location>
        <topology evidence="14">Single-pass membrane protein</topology>
        <orientation evidence="14">Cytoplasmic side</orientation>
    </subcellularLocation>
    <subcellularLocation>
        <location evidence="14">Mitochondrion outer membrane</location>
        <topology evidence="14">Single-pass membrane protein</topology>
        <orientation evidence="14">Cytoplasmic side</orientation>
    </subcellularLocation>
    <subcellularLocation>
        <location evidence="14">Cell membrane</location>
        <topology evidence="14">Single-pass membrane protein</topology>
        <orientation evidence="14">Cytoplasmic side</orientation>
    </subcellularLocation>
</comment>
<keyword evidence="7 14" id="KW-0752">Steroid biosynthesis</keyword>
<evidence type="ECO:0000259" key="16">
    <source>
        <dbReference type="PROSITE" id="PS50902"/>
    </source>
</evidence>
<dbReference type="InterPro" id="IPR003097">
    <property type="entry name" value="CysJ-like_FAD-binding"/>
</dbReference>
<dbReference type="STRING" id="1344418.A0A1D2VR49"/>
<reference evidence="19" key="1">
    <citation type="submission" date="2016-05" db="EMBL/GenBank/DDBJ databases">
        <title>Comparative genomics of biotechnologically important yeasts.</title>
        <authorList>
            <consortium name="DOE Joint Genome Institute"/>
            <person name="Riley R."/>
            <person name="Haridas S."/>
            <person name="Wolfe K.H."/>
            <person name="Lopes M.R."/>
            <person name="Hittinger C.T."/>
            <person name="Goker M."/>
            <person name="Salamov A."/>
            <person name="Wisecaver J."/>
            <person name="Long T.M."/>
            <person name="Aerts A.L."/>
            <person name="Barry K."/>
            <person name="Choi C."/>
            <person name="Clum A."/>
            <person name="Coughlan A.Y."/>
            <person name="Deshpande S."/>
            <person name="Douglass A.P."/>
            <person name="Hanson S.J."/>
            <person name="Klenk H.-P."/>
            <person name="Labutti K."/>
            <person name="Lapidus A."/>
            <person name="Lindquist E."/>
            <person name="Lipzen A."/>
            <person name="Meier-Kolthoff J.P."/>
            <person name="Ohm R.A."/>
            <person name="Otillar R.P."/>
            <person name="Pangilinan J."/>
            <person name="Peng Y."/>
            <person name="Rokas A."/>
            <person name="Rosa C.A."/>
            <person name="Scheuner C."/>
            <person name="Sibirny A.A."/>
            <person name="Slot J.C."/>
            <person name="Stielow J.B."/>
            <person name="Sun H."/>
            <person name="Kurtzman C.P."/>
            <person name="Blackwell M."/>
            <person name="Grigoriev I.V."/>
            <person name="Jeffries T.W."/>
        </authorList>
    </citation>
    <scope>NUCLEOTIDE SEQUENCE [LARGE SCALE GENOMIC DNA]</scope>
    <source>
        <strain evidence="19">DSM 1968</strain>
    </source>
</reference>
<dbReference type="PRINTS" id="PR00369">
    <property type="entry name" value="FLAVODOXIN"/>
</dbReference>
<feature type="binding site" evidence="14">
    <location>
        <begin position="72"/>
        <end position="77"/>
    </location>
    <ligand>
        <name>FMN</name>
        <dbReference type="ChEBI" id="CHEBI:58210"/>
    </ligand>
</feature>
<keyword evidence="10 14" id="KW-0756">Sterol biosynthesis</keyword>
<sequence>MALDTIDIGVLVAIGIISLTYFTKGKLWSKGTLADPFSSENTNLINSNGSDGSDLVEKLKSSNHKAVVIYGSQTGTAEDYASKFAKEFQSKFKISTLLVDIEDYELNNLNEIPRDVLIFFFMATYGEGEFTDSAAEFGEYLESELSETFDDDDGDESEKLLSNLNYSVFGLGNSTYEFYNEVGNKVNKILSKNGAKLVAPYGQGDDGQGSMDEDYLAWKENCFESLKNSLSLVEHDSTYQPSVSIIPTSGDFDISKVFLGEPDKFYLNENEDSDSLSLGPFDHTHPYLAPVSFSKQLFSKDSNRHCVHAEFDLSKSNLRYSTGDHLALWPSNPDQEVLNFYKAFDLSKEKLEKPFDIKPLDSTTIISFPTPTTMEALVRYHLEITGSVSRQFLKSISIFAPNEESRSKANLLSSNKEEFSNEITSNKLNISDTLLKISNNVAWTKVPFEFLIESIQHIQPRYYSISSSSLSEKKIAHITAVVEEETTAVKNVVGVATNLLLNVEVNQNKLKNEDSLVKPLVTYDLNGPRNKFQDFKLPIHIRRSTFKLPVKPGTPIILVGPGTGVAPMRGFVRERVQQFKNGVKVGKILLFYGCRNSNEDFLYKEEWAEYKNVLGDLFEMVTAFSREDANKKVYVQNRMEEYSSKINEYISEAGYIYVCGDASRMARDVQNTFIKIIIKERKFNEVIATEMIRNFKTNNKYQEDVW</sequence>
<evidence type="ECO:0000256" key="14">
    <source>
        <dbReference type="HAMAP-Rule" id="MF_03212"/>
    </source>
</evidence>
<keyword evidence="5 14" id="KW-0274">FAD</keyword>
<evidence type="ECO:0000313" key="18">
    <source>
        <dbReference type="EMBL" id="ODV64086.1"/>
    </source>
</evidence>
<dbReference type="GO" id="GO:0005741">
    <property type="term" value="C:mitochondrial outer membrane"/>
    <property type="evidence" value="ECO:0007669"/>
    <property type="project" value="UniProtKB-SubCell"/>
</dbReference>
<feature type="binding site" evidence="14">
    <location>
        <position position="563"/>
    </location>
    <ligand>
        <name>NADP(+)</name>
        <dbReference type="ChEBI" id="CHEBI:58349"/>
    </ligand>
</feature>
<dbReference type="FunFam" id="3.40.50.80:FF:000018">
    <property type="entry name" value="NADPH--cytochrome P450 reductase"/>
    <property type="match status" value="1"/>
</dbReference>
<dbReference type="FunCoup" id="A0A1D2VR49">
    <property type="interactions" value="845"/>
</dbReference>
<dbReference type="InterPro" id="IPR039261">
    <property type="entry name" value="FNR_nucleotide-bd"/>
</dbReference>
<dbReference type="PIRSF" id="PIRSF000208">
    <property type="entry name" value="P450R"/>
    <property type="match status" value="1"/>
</dbReference>
<dbReference type="GO" id="GO:0003958">
    <property type="term" value="F:NADPH-hemoprotein reductase activity"/>
    <property type="evidence" value="ECO:0007669"/>
    <property type="project" value="UniProtKB-UniRule"/>
</dbReference>
<keyword evidence="12 14" id="KW-1207">Sterol metabolism</keyword>
<evidence type="ECO:0000256" key="8">
    <source>
        <dbReference type="ARBA" id="ARBA00022989"/>
    </source>
</evidence>
<dbReference type="AlphaFoldDB" id="A0A1D2VR49"/>
<dbReference type="InterPro" id="IPR001433">
    <property type="entry name" value="OxRdtase_FAD/NAD-bd"/>
</dbReference>
<keyword evidence="2 14" id="KW-0288">FMN</keyword>
<dbReference type="SUPFAM" id="SSF63380">
    <property type="entry name" value="Riboflavin synthase domain-like"/>
    <property type="match status" value="1"/>
</dbReference>
<dbReference type="InterPro" id="IPR029039">
    <property type="entry name" value="Flavoprotein-like_sf"/>
</dbReference>
<evidence type="ECO:0000256" key="10">
    <source>
        <dbReference type="ARBA" id="ARBA00023011"/>
    </source>
</evidence>
<dbReference type="Gene3D" id="1.20.990.10">
    <property type="entry name" value="NADPH-cytochrome p450 Reductase, Chain A, domain 3"/>
    <property type="match status" value="1"/>
</dbReference>
<keyword evidence="11 14" id="KW-0472">Membrane</keyword>
<dbReference type="SUPFAM" id="SSF52343">
    <property type="entry name" value="Ferredoxin reductase-like, C-terminal NADP-linked domain"/>
    <property type="match status" value="1"/>
</dbReference>
<evidence type="ECO:0000313" key="19">
    <source>
        <dbReference type="Proteomes" id="UP000095038"/>
    </source>
</evidence>
<feature type="binding site" evidence="14">
    <location>
        <position position="304"/>
    </location>
    <ligand>
        <name>NADP(+)</name>
        <dbReference type="ChEBI" id="CHEBI:58349"/>
    </ligand>
</feature>
<dbReference type="Gene3D" id="3.40.50.360">
    <property type="match status" value="1"/>
</dbReference>
<dbReference type="HAMAP" id="MF_03212">
    <property type="entry name" value="NCPR"/>
    <property type="match status" value="1"/>
</dbReference>
<keyword evidence="1 14" id="KW-0285">Flavoprotein</keyword>
<comment type="similarity">
    <text evidence="14">In the N-terminal section; belongs to the flavodoxin family.</text>
</comment>
<feature type="binding site" evidence="14">
    <location>
        <begin position="461"/>
        <end position="464"/>
    </location>
    <ligand>
        <name>FAD</name>
        <dbReference type="ChEBI" id="CHEBI:57692"/>
    </ligand>
</feature>
<keyword evidence="14" id="KW-0496">Mitochondrion</keyword>
<evidence type="ECO:0000256" key="9">
    <source>
        <dbReference type="ARBA" id="ARBA00023002"/>
    </source>
</evidence>
<dbReference type="PRINTS" id="PR00371">
    <property type="entry name" value="FPNCR"/>
</dbReference>
<dbReference type="Gene3D" id="3.40.50.80">
    <property type="entry name" value="Nucleotide-binding domain of ferredoxin-NADP reductase (FNR) module"/>
    <property type="match status" value="1"/>
</dbReference>